<dbReference type="InterPro" id="IPR025391">
    <property type="entry name" value="DUF4123"/>
</dbReference>
<accession>A0ABZ3C2E5</accession>
<keyword evidence="3" id="KW-1185">Reference proteome</keyword>
<dbReference type="Proteomes" id="UP001449178">
    <property type="component" value="Chromosome"/>
</dbReference>
<gene>
    <name evidence="2" type="ORF">WMO13_03565</name>
</gene>
<evidence type="ECO:0000313" key="2">
    <source>
        <dbReference type="EMBL" id="WZW88827.1"/>
    </source>
</evidence>
<reference evidence="2 3" key="1">
    <citation type="submission" date="2024-03" db="EMBL/GenBank/DDBJ databases">
        <title>Complete Genome Sequence and Annotation of Ignatzschineria larvae DSM 13226.</title>
        <authorList>
            <person name="Cantrell E."/>
            <person name="Burcham Z.M."/>
        </authorList>
    </citation>
    <scope>NUCLEOTIDE SEQUENCE [LARGE SCALE GENOMIC DNA]</scope>
    <source>
        <strain evidence="2 3">DSM 13226</strain>
    </source>
</reference>
<evidence type="ECO:0000313" key="3">
    <source>
        <dbReference type="Proteomes" id="UP001449178"/>
    </source>
</evidence>
<organism evidence="2 3">
    <name type="scientific">Ignatzschineria larvae DSM 13226</name>
    <dbReference type="NCBI Taxonomy" id="1111732"/>
    <lineage>
        <taxon>Bacteria</taxon>
        <taxon>Pseudomonadati</taxon>
        <taxon>Pseudomonadota</taxon>
        <taxon>Gammaproteobacteria</taxon>
        <taxon>Cardiobacteriales</taxon>
        <taxon>Ignatzschineriaceae</taxon>
        <taxon>Ignatzschineria</taxon>
    </lineage>
</organism>
<name>A0ABZ3C2E5_9GAMM</name>
<dbReference type="EMBL" id="CP150637">
    <property type="protein sequence ID" value="WZW88827.1"/>
    <property type="molecule type" value="Genomic_DNA"/>
</dbReference>
<dbReference type="Pfam" id="PF13503">
    <property type="entry name" value="DUF4123"/>
    <property type="match status" value="1"/>
</dbReference>
<sequence length="250" mass="30377">MTEKEVSFNEMRKHLRKFTYVKIPSQQVPVMFRFYDPRVFWNFSEVIDDLQLSWLLGPIGIVASNYQEYRQDHFDERRSKYRHSRMKDSYLTLSEEQESAFNRYYQNKFEDCLYRYMIERMDVNDYLSKDNSFQLHLDMLYHEFVRGKEITHPLDRKMLEGYKGETRDFLKEFEEDVLTLSKSINQFCLDNEIYDGTLIKGIALLFIREKILFFEKAPDMWIQKLVRNKNSGTYRARMLLLNEFGTLKNI</sequence>
<dbReference type="RefSeq" id="WP_342386922.1">
    <property type="nucleotide sequence ID" value="NZ_CP150637.1"/>
</dbReference>
<evidence type="ECO:0000259" key="1">
    <source>
        <dbReference type="Pfam" id="PF13503"/>
    </source>
</evidence>
<proteinExistence type="predicted"/>
<feature type="domain" description="DUF4123" evidence="1">
    <location>
        <begin position="7"/>
        <end position="52"/>
    </location>
</feature>
<protein>
    <submittedName>
        <fullName evidence="2">DUF4123 domain-containing protein</fullName>
    </submittedName>
</protein>